<evidence type="ECO:0008006" key="4">
    <source>
        <dbReference type="Google" id="ProtNLM"/>
    </source>
</evidence>
<proteinExistence type="predicted"/>
<evidence type="ECO:0000256" key="1">
    <source>
        <dbReference type="SAM" id="Phobius"/>
    </source>
</evidence>
<gene>
    <name evidence="2" type="ORF">F1C12_19835</name>
</gene>
<organism evidence="2 3">
    <name type="scientific">Leifsonia shinshuensis</name>
    <dbReference type="NCBI Taxonomy" id="150026"/>
    <lineage>
        <taxon>Bacteria</taxon>
        <taxon>Bacillati</taxon>
        <taxon>Actinomycetota</taxon>
        <taxon>Actinomycetes</taxon>
        <taxon>Micrococcales</taxon>
        <taxon>Microbacteriaceae</taxon>
        <taxon>Leifsonia</taxon>
    </lineage>
</organism>
<accession>A0A7G6YF75</accession>
<name>A0A7G6YF75_9MICO</name>
<keyword evidence="1" id="KW-0812">Transmembrane</keyword>
<keyword evidence="1" id="KW-0472">Membrane</keyword>
<protein>
    <recommendedName>
        <fullName evidence="4">TQXA domain-containing protein</fullName>
    </recommendedName>
</protein>
<evidence type="ECO:0000313" key="3">
    <source>
        <dbReference type="Proteomes" id="UP000515511"/>
    </source>
</evidence>
<dbReference type="KEGG" id="lse:F1C12_19835"/>
<dbReference type="Proteomes" id="UP000515511">
    <property type="component" value="Chromosome"/>
</dbReference>
<dbReference type="AlphaFoldDB" id="A0A7G6YF75"/>
<dbReference type="EMBL" id="CP043641">
    <property type="protein sequence ID" value="QNE37140.1"/>
    <property type="molecule type" value="Genomic_DNA"/>
</dbReference>
<reference evidence="3" key="1">
    <citation type="submission" date="2019-09" db="EMBL/GenBank/DDBJ databases">
        <title>Antimicrobial potential of Antarctic Bacteria.</title>
        <authorList>
            <person name="Benaud N."/>
            <person name="Edwards R.J."/>
            <person name="Ferrari B.C."/>
        </authorList>
    </citation>
    <scope>NUCLEOTIDE SEQUENCE [LARGE SCALE GENOMIC DNA]</scope>
    <source>
        <strain evidence="3">INR9</strain>
    </source>
</reference>
<sequence length="499" mass="50853">MTHRISNLVTVFVLAGLAVFLTMLQTLVAAPDARALSGAGHGPGYLSGDGWWLGTYRLDDGAQGFCLNAGRPSPTGHGYDYADAAALGWYTPEQSASLAYISRTWAGTDDRLTAAAGQLATWLVAGLGGHTPEELAARAGSDAGAVLARAREMVDEAARLGSTAVRADAVLELAETGPGRVRVELSVVRPSGTELVGPGAHVVRVSLDGATFAGGARDADVPNGTDVAIVPSGDGPSVTVSATASLDGLPYGDRLLVAAPHGDAQAVLVAVPATAEARAGAYTTGPSPLPFQPVVSTVTSAPEALPGALIHDRLTVSVDTADGLLPAWGVRAVDDGFEPVEAVVESTLYGTFDAPLAESPDVPDGAPKVCTVETTVDGTGEYDTPECAIPAAGHYVWTERIDPARLSSGDGGERIRPWASPFGVAAEITLASVPVVPAPEEPTPTTMAPAALAETGGSWSARAWPAAVALGLGGGGVLTAVHGWRLRRRNAGSRCRMDA</sequence>
<keyword evidence="1" id="KW-1133">Transmembrane helix</keyword>
<evidence type="ECO:0000313" key="2">
    <source>
        <dbReference type="EMBL" id="QNE37140.1"/>
    </source>
</evidence>
<dbReference type="RefSeq" id="WP_185276547.1">
    <property type="nucleotide sequence ID" value="NZ_CP043641.1"/>
</dbReference>
<feature type="transmembrane region" description="Helical" evidence="1">
    <location>
        <begin position="463"/>
        <end position="484"/>
    </location>
</feature>